<dbReference type="GO" id="GO:0071038">
    <property type="term" value="P:TRAMP-dependent tRNA surveillance pathway"/>
    <property type="evidence" value="ECO:0007669"/>
    <property type="project" value="TreeGrafter"/>
</dbReference>
<dbReference type="PROSITE" id="PS50967">
    <property type="entry name" value="HRDC"/>
    <property type="match status" value="1"/>
</dbReference>
<protein>
    <submittedName>
        <fullName evidence="12">Exosome nuclease subunit</fullName>
    </submittedName>
</protein>
<dbReference type="AlphaFoldDB" id="A0AAJ0G9R7"/>
<keyword evidence="5" id="KW-0271">Exosome</keyword>
<dbReference type="PANTHER" id="PTHR12124">
    <property type="entry name" value="POLYMYOSITIS/SCLERODERMA AUTOANTIGEN-RELATED"/>
    <property type="match status" value="1"/>
</dbReference>
<dbReference type="InterPro" id="IPR045092">
    <property type="entry name" value="Rrp6-like"/>
</dbReference>
<dbReference type="InterPro" id="IPR044876">
    <property type="entry name" value="HRDC_dom_sf"/>
</dbReference>
<dbReference type="GO" id="GO:0071039">
    <property type="term" value="P:nuclear polyadenylation-dependent CUT catabolic process"/>
    <property type="evidence" value="ECO:0007669"/>
    <property type="project" value="TreeGrafter"/>
</dbReference>
<dbReference type="Gene3D" id="3.30.420.10">
    <property type="entry name" value="Ribonuclease H-like superfamily/Ribonuclease H"/>
    <property type="match status" value="1"/>
</dbReference>
<dbReference type="GO" id="GO:0071037">
    <property type="term" value="P:nuclear polyadenylation-dependent snRNA catabolic process"/>
    <property type="evidence" value="ECO:0007669"/>
    <property type="project" value="TreeGrafter"/>
</dbReference>
<comment type="subcellular location">
    <subcellularLocation>
        <location evidence="1">Nucleus</location>
    </subcellularLocation>
</comment>
<name>A0AAJ0G9R7_9PEZI</name>
<dbReference type="InterPro" id="IPR002121">
    <property type="entry name" value="HRDC_dom"/>
</dbReference>
<dbReference type="GO" id="GO:0071035">
    <property type="term" value="P:nuclear polyadenylation-dependent rRNA catabolic process"/>
    <property type="evidence" value="ECO:0007669"/>
    <property type="project" value="TreeGrafter"/>
</dbReference>
<evidence type="ECO:0000256" key="6">
    <source>
        <dbReference type="ARBA" id="ARBA00022839"/>
    </source>
</evidence>
<organism evidence="12 13">
    <name type="scientific">Extremus antarcticus</name>
    <dbReference type="NCBI Taxonomy" id="702011"/>
    <lineage>
        <taxon>Eukaryota</taxon>
        <taxon>Fungi</taxon>
        <taxon>Dikarya</taxon>
        <taxon>Ascomycota</taxon>
        <taxon>Pezizomycotina</taxon>
        <taxon>Dothideomycetes</taxon>
        <taxon>Dothideomycetidae</taxon>
        <taxon>Mycosphaerellales</taxon>
        <taxon>Extremaceae</taxon>
        <taxon>Extremus</taxon>
    </lineage>
</organism>
<evidence type="ECO:0000313" key="13">
    <source>
        <dbReference type="Proteomes" id="UP001271007"/>
    </source>
</evidence>
<sequence>MENDFASLQSSISAALVATTRSASALANEDLQFHRSLEPSLAVNLDRQNARLLGLATGLLGAATATSETVRPPPSLRDIEGIENNWRAVVDVVDSLLERADTALDEFTGAVRRLSPAADTQTNVIRTPKVSKIAAQLKAQDMDKPQLMFENVPTNQEQPPFKPLLLTKPHASAPLVTAPVALDEDSQSQYAAYLSIFSCHGLEHKHISLRTKRQKALRPNPITRYPHPYQLEIEQYRYPTSVHTVADPIPYHPFDTTTAIFVDTEELLEEMIAELKQAKEIAVDLEHHDQRSYIGLVSLMQISTRDQDWIVDTLKPWRRKLQALNAVFADPSIVKVLHGAYMDIMWLQRDLGLYMVGLFDTHYACRALGYVKGSLAFLLKKFANVDAQKQYQMADWRVRPLPQELFDYARSDTHYLLYIFDCMRNELIQRSNPSAPDHEGDKLWDVLQKSSETALQRYEHPVYDPELGQGSSGWYKMLSRTPAIYNKEQFSVFRAVHQWRDGVGREQDDSVHYVMPNHQIFSIAREMPTNRAALLGMAQPTTQAVRLHADELVSIIIRAKDAGKDGPEVMAILDKVEPRSATAVAKQDASSRSVAPYVQKPTAAVPTNGLMGPPALPLRIPTSAFWGDAFESSVHAPDQQKSLSTAFAPLELSVPLPALTAEVFADPADVEIYMPVREKPATPQTNGTPTQTTDNDDVFVLKDLGKKRKRATRDNADAQPDGVAAQNDEVAIDGGAEQAIAKAERKKAKKEARRAEKLAAQGAVASSDGVELAEVDGGAEEPFDYANAPSILNPPREDRKQMRERKKKEVNPYAKSLDTPKGLPRVQMERAGRTMTYK</sequence>
<dbReference type="GO" id="GO:0071036">
    <property type="term" value="P:nuclear polyadenylation-dependent snoRNA catabolic process"/>
    <property type="evidence" value="ECO:0007669"/>
    <property type="project" value="TreeGrafter"/>
</dbReference>
<dbReference type="PANTHER" id="PTHR12124:SF47">
    <property type="entry name" value="EXOSOME COMPONENT 10"/>
    <property type="match status" value="1"/>
</dbReference>
<dbReference type="SMART" id="SM00474">
    <property type="entry name" value="35EXOc"/>
    <property type="match status" value="1"/>
</dbReference>
<comment type="caution">
    <text evidence="12">The sequence shown here is derived from an EMBL/GenBank/DDBJ whole genome shotgun (WGS) entry which is preliminary data.</text>
</comment>
<dbReference type="SMART" id="SM00341">
    <property type="entry name" value="HRDC"/>
    <property type="match status" value="1"/>
</dbReference>
<keyword evidence="3" id="KW-0540">Nuclease</keyword>
<dbReference type="Pfam" id="PF00570">
    <property type="entry name" value="HRDC"/>
    <property type="match status" value="1"/>
</dbReference>
<dbReference type="FunFam" id="1.10.150.80:FF:000001">
    <property type="entry name" value="Putative exosome component 10"/>
    <property type="match status" value="1"/>
</dbReference>
<dbReference type="GO" id="GO:0071040">
    <property type="term" value="P:nuclear polyadenylation-dependent antisense transcript catabolic process"/>
    <property type="evidence" value="ECO:0007669"/>
    <property type="project" value="TreeGrafter"/>
</dbReference>
<evidence type="ECO:0000256" key="9">
    <source>
        <dbReference type="SAM" id="Coils"/>
    </source>
</evidence>
<evidence type="ECO:0000256" key="5">
    <source>
        <dbReference type="ARBA" id="ARBA00022835"/>
    </source>
</evidence>
<dbReference type="InterPro" id="IPR012588">
    <property type="entry name" value="Exosome-assoc_fac_Rrp6_N"/>
</dbReference>
<dbReference type="InterPro" id="IPR010997">
    <property type="entry name" value="HRDC-like_sf"/>
</dbReference>
<evidence type="ECO:0000256" key="2">
    <source>
        <dbReference type="ARBA" id="ARBA00022552"/>
    </source>
</evidence>
<feature type="compositionally biased region" description="Low complexity" evidence="10">
    <location>
        <begin position="682"/>
        <end position="693"/>
    </location>
</feature>
<evidence type="ECO:0000256" key="1">
    <source>
        <dbReference type="ARBA" id="ARBA00004123"/>
    </source>
</evidence>
<dbReference type="GO" id="GO:0005730">
    <property type="term" value="C:nucleolus"/>
    <property type="evidence" value="ECO:0007669"/>
    <property type="project" value="TreeGrafter"/>
</dbReference>
<accession>A0AAJ0G9R7</accession>
<dbReference type="GO" id="GO:0071051">
    <property type="term" value="P:poly(A)-dependent snoRNA 3'-end processing"/>
    <property type="evidence" value="ECO:0007669"/>
    <property type="project" value="TreeGrafter"/>
</dbReference>
<keyword evidence="9" id="KW-0175">Coiled coil</keyword>
<dbReference type="GO" id="GO:0000467">
    <property type="term" value="P:exonucleolytic trimming to generate mature 3'-end of 5.8S rRNA from tricistronic rRNA transcript (SSU-rRNA, 5.8S rRNA, LSU-rRNA)"/>
    <property type="evidence" value="ECO:0007669"/>
    <property type="project" value="InterPro"/>
</dbReference>
<dbReference type="Gene3D" id="1.10.150.80">
    <property type="entry name" value="HRDC domain"/>
    <property type="match status" value="1"/>
</dbReference>
<reference evidence="12" key="1">
    <citation type="submission" date="2023-04" db="EMBL/GenBank/DDBJ databases">
        <title>Black Yeasts Isolated from many extreme environments.</title>
        <authorList>
            <person name="Coleine C."/>
            <person name="Stajich J.E."/>
            <person name="Selbmann L."/>
        </authorList>
    </citation>
    <scope>NUCLEOTIDE SEQUENCE</scope>
    <source>
        <strain evidence="12">CCFEE 5312</strain>
    </source>
</reference>
<proteinExistence type="inferred from homology"/>
<feature type="region of interest" description="Disordered" evidence="10">
    <location>
        <begin position="777"/>
        <end position="838"/>
    </location>
</feature>
<dbReference type="InterPro" id="IPR012337">
    <property type="entry name" value="RNaseH-like_sf"/>
</dbReference>
<feature type="region of interest" description="Disordered" evidence="10">
    <location>
        <begin position="678"/>
        <end position="729"/>
    </location>
</feature>
<dbReference type="SUPFAM" id="SSF53098">
    <property type="entry name" value="Ribonuclease H-like"/>
    <property type="match status" value="1"/>
</dbReference>
<evidence type="ECO:0000256" key="10">
    <source>
        <dbReference type="SAM" id="MobiDB-lite"/>
    </source>
</evidence>
<comment type="similarity">
    <text evidence="8">Belongs to the exosome component 10/RRP6 family.</text>
</comment>
<evidence type="ECO:0000256" key="7">
    <source>
        <dbReference type="ARBA" id="ARBA00023242"/>
    </source>
</evidence>
<dbReference type="Pfam" id="PF01612">
    <property type="entry name" value="DNA_pol_A_exo1"/>
    <property type="match status" value="1"/>
</dbReference>
<keyword evidence="6" id="KW-0269">Exonuclease</keyword>
<dbReference type="InterPro" id="IPR049559">
    <property type="entry name" value="Rrp6p-like_exo"/>
</dbReference>
<evidence type="ECO:0000256" key="4">
    <source>
        <dbReference type="ARBA" id="ARBA00022801"/>
    </source>
</evidence>
<dbReference type="GO" id="GO:0071044">
    <property type="term" value="P:histone mRNA catabolic process"/>
    <property type="evidence" value="ECO:0007669"/>
    <property type="project" value="TreeGrafter"/>
</dbReference>
<keyword evidence="7" id="KW-0539">Nucleus</keyword>
<dbReference type="GO" id="GO:0000166">
    <property type="term" value="F:nucleotide binding"/>
    <property type="evidence" value="ECO:0007669"/>
    <property type="project" value="InterPro"/>
</dbReference>
<dbReference type="GO" id="GO:0003727">
    <property type="term" value="F:single-stranded RNA binding"/>
    <property type="evidence" value="ECO:0007669"/>
    <property type="project" value="TreeGrafter"/>
</dbReference>
<dbReference type="EMBL" id="JAWDJX010000038">
    <property type="protein sequence ID" value="KAK3049610.1"/>
    <property type="molecule type" value="Genomic_DNA"/>
</dbReference>
<dbReference type="Proteomes" id="UP001271007">
    <property type="component" value="Unassembled WGS sequence"/>
</dbReference>
<dbReference type="GO" id="GO:0000176">
    <property type="term" value="C:nuclear exosome (RNase complex)"/>
    <property type="evidence" value="ECO:0007669"/>
    <property type="project" value="InterPro"/>
</dbReference>
<feature type="coiled-coil region" evidence="9">
    <location>
        <begin position="261"/>
        <end position="288"/>
    </location>
</feature>
<evidence type="ECO:0000256" key="3">
    <source>
        <dbReference type="ARBA" id="ARBA00022722"/>
    </source>
</evidence>
<dbReference type="Pfam" id="PF08066">
    <property type="entry name" value="PMC2NT"/>
    <property type="match status" value="1"/>
</dbReference>
<evidence type="ECO:0000313" key="12">
    <source>
        <dbReference type="EMBL" id="KAK3049610.1"/>
    </source>
</evidence>
<dbReference type="InterPro" id="IPR002562">
    <property type="entry name" value="3'-5'_exonuclease_dom"/>
</dbReference>
<dbReference type="SUPFAM" id="SSF47819">
    <property type="entry name" value="HRDC-like"/>
    <property type="match status" value="1"/>
</dbReference>
<dbReference type="GO" id="GO:0000175">
    <property type="term" value="F:3'-5'-RNA exonuclease activity"/>
    <property type="evidence" value="ECO:0007669"/>
    <property type="project" value="InterPro"/>
</dbReference>
<evidence type="ECO:0000259" key="11">
    <source>
        <dbReference type="PROSITE" id="PS50967"/>
    </source>
</evidence>
<dbReference type="CDD" id="cd06147">
    <property type="entry name" value="Rrp6p_like_exo"/>
    <property type="match status" value="1"/>
</dbReference>
<gene>
    <name evidence="12" type="primary">RRP6</name>
    <name evidence="12" type="ORF">LTR09_009031</name>
</gene>
<keyword evidence="2" id="KW-0698">rRNA processing</keyword>
<dbReference type="InterPro" id="IPR036397">
    <property type="entry name" value="RNaseH_sf"/>
</dbReference>
<feature type="domain" description="HRDC" evidence="11">
    <location>
        <begin position="486"/>
        <end position="566"/>
    </location>
</feature>
<keyword evidence="13" id="KW-1185">Reference proteome</keyword>
<evidence type="ECO:0000256" key="8">
    <source>
        <dbReference type="ARBA" id="ARBA00043957"/>
    </source>
</evidence>
<keyword evidence="4" id="KW-0378">Hydrolase</keyword>